<feature type="transmembrane region" description="Helical" evidence="2">
    <location>
        <begin position="226"/>
        <end position="248"/>
    </location>
</feature>
<feature type="compositionally biased region" description="Basic and acidic residues" evidence="1">
    <location>
        <begin position="303"/>
        <end position="330"/>
    </location>
</feature>
<dbReference type="EMBL" id="CZBA01000038">
    <property type="protein sequence ID" value="CUQ07403.1"/>
    <property type="molecule type" value="Genomic_DNA"/>
</dbReference>
<dbReference type="CDD" id="cd00060">
    <property type="entry name" value="FHA"/>
    <property type="match status" value="1"/>
</dbReference>
<evidence type="ECO:0000259" key="3">
    <source>
        <dbReference type="PROSITE" id="PS50006"/>
    </source>
</evidence>
<keyword evidence="2" id="KW-0812">Transmembrane</keyword>
<dbReference type="Gene3D" id="2.60.200.20">
    <property type="match status" value="1"/>
</dbReference>
<feature type="transmembrane region" description="Helical" evidence="2">
    <location>
        <begin position="254"/>
        <end position="276"/>
    </location>
</feature>
<evidence type="ECO:0000256" key="2">
    <source>
        <dbReference type="SAM" id="Phobius"/>
    </source>
</evidence>
<dbReference type="Pfam" id="PF19909">
    <property type="entry name" value="DUF6382"/>
    <property type="match status" value="1"/>
</dbReference>
<organism evidence="4 5">
    <name type="scientific">Blautia obeum</name>
    <dbReference type="NCBI Taxonomy" id="40520"/>
    <lineage>
        <taxon>Bacteria</taxon>
        <taxon>Bacillati</taxon>
        <taxon>Bacillota</taxon>
        <taxon>Clostridia</taxon>
        <taxon>Lachnospirales</taxon>
        <taxon>Lachnospiraceae</taxon>
        <taxon>Blautia</taxon>
    </lineage>
</organism>
<reference evidence="4 5" key="1">
    <citation type="submission" date="2015-09" db="EMBL/GenBank/DDBJ databases">
        <authorList>
            <consortium name="Pathogen Informatics"/>
        </authorList>
    </citation>
    <scope>NUCLEOTIDE SEQUENCE [LARGE SCALE GENOMIC DNA]</scope>
    <source>
        <strain evidence="4 5">2789STDY5834921</strain>
    </source>
</reference>
<dbReference type="Pfam" id="PF00498">
    <property type="entry name" value="FHA"/>
    <property type="match status" value="1"/>
</dbReference>
<proteinExistence type="predicted"/>
<protein>
    <submittedName>
        <fullName evidence="4">Methylglyoxal synthase</fullName>
    </submittedName>
</protein>
<dbReference type="OrthoDB" id="9783862at2"/>
<feature type="region of interest" description="Disordered" evidence="1">
    <location>
        <begin position="297"/>
        <end position="350"/>
    </location>
</feature>
<dbReference type="InterPro" id="IPR045962">
    <property type="entry name" value="DUF6382"/>
</dbReference>
<feature type="region of interest" description="Disordered" evidence="1">
    <location>
        <begin position="203"/>
        <end position="224"/>
    </location>
</feature>
<name>A0A174TBQ4_9FIRM</name>
<gene>
    <name evidence="4" type="ORF">ERS852533_03645</name>
</gene>
<evidence type="ECO:0000313" key="4">
    <source>
        <dbReference type="EMBL" id="CUQ07403.1"/>
    </source>
</evidence>
<evidence type="ECO:0000313" key="5">
    <source>
        <dbReference type="Proteomes" id="UP000095413"/>
    </source>
</evidence>
<dbReference type="SUPFAM" id="SSF49879">
    <property type="entry name" value="SMAD/FHA domain"/>
    <property type="match status" value="1"/>
</dbReference>
<dbReference type="RefSeq" id="WP_055057119.1">
    <property type="nucleotide sequence ID" value="NZ_CZBA01000038.1"/>
</dbReference>
<dbReference type="AlphaFoldDB" id="A0A174TBQ4"/>
<dbReference type="InterPro" id="IPR008984">
    <property type="entry name" value="SMAD_FHA_dom_sf"/>
</dbReference>
<dbReference type="PROSITE" id="PS50006">
    <property type="entry name" value="FHA_DOMAIN"/>
    <property type="match status" value="1"/>
</dbReference>
<keyword evidence="2" id="KW-0472">Membrane</keyword>
<accession>A0A174TBQ4</accession>
<keyword evidence="2" id="KW-1133">Transmembrane helix</keyword>
<dbReference type="InterPro" id="IPR050923">
    <property type="entry name" value="Cell_Proc_Reg/RNA_Proc"/>
</dbReference>
<dbReference type="Proteomes" id="UP000095413">
    <property type="component" value="Unassembled WGS sequence"/>
</dbReference>
<feature type="domain" description="FHA" evidence="3">
    <location>
        <begin position="386"/>
        <end position="436"/>
    </location>
</feature>
<dbReference type="PANTHER" id="PTHR23308">
    <property type="entry name" value="NUCLEAR INHIBITOR OF PROTEIN PHOSPHATASE-1"/>
    <property type="match status" value="1"/>
</dbReference>
<dbReference type="SMART" id="SM00240">
    <property type="entry name" value="FHA"/>
    <property type="match status" value="1"/>
</dbReference>
<dbReference type="InterPro" id="IPR000253">
    <property type="entry name" value="FHA_dom"/>
</dbReference>
<sequence length="462" mass="53471">MFAEYKRDVSHNYLILHGDETINTTSYQVRILTGNIMSSILKCRMQGLDGTWLFYYDITSKQSLASFYEQRKLQGEDLEMILKGFLHVIEEMAEFLLNTEQLVLCPEYIFLDVEKKEVSFCCLPDYHHPVQEQFRELTEYLLPKLDHEDPTAVNLGYGIYRKAMEPGMQLENIKELLYRSENSKEKIAESDTKIRDKEEYVEEMEEPPQLFQEEKKEKKEKKDRKWQPAAGCAVGVLFLLGILIFRYLGYFPEIPIETVLGAAILLMGVGAGWTWMEEKKKKKQEQSAEWRNKVQRELAGMNIEKHEPERNNTERKEIKDIEQKSEKQNRTEQNSWECEKTGEDTAEQETYGETVVLSAGKLSGTASLVSREPGELPTVYLERELTVIGKLEQASDVVISLPTVSRVHARIRKTGENYYLADLNSRNGTSVNGRLLGADEEYFLQDEDQVDFAQARYVFLKG</sequence>
<evidence type="ECO:0000256" key="1">
    <source>
        <dbReference type="SAM" id="MobiDB-lite"/>
    </source>
</evidence>